<evidence type="ECO:0000256" key="12">
    <source>
        <dbReference type="ARBA" id="ARBA00022840"/>
    </source>
</evidence>
<dbReference type="Pfam" id="PF13807">
    <property type="entry name" value="GNVR"/>
    <property type="match status" value="1"/>
</dbReference>
<evidence type="ECO:0000256" key="5">
    <source>
        <dbReference type="ARBA" id="ARBA00011903"/>
    </source>
</evidence>
<accession>A0A2K9E6R0</accession>
<dbReference type="GO" id="GO:0005524">
    <property type="term" value="F:ATP binding"/>
    <property type="evidence" value="ECO:0007669"/>
    <property type="project" value="UniProtKB-KW"/>
</dbReference>
<evidence type="ECO:0000313" key="22">
    <source>
        <dbReference type="Proteomes" id="UP000233534"/>
    </source>
</evidence>
<comment type="similarity">
    <text evidence="4">Belongs to the etk/wzc family.</text>
</comment>
<keyword evidence="12" id="KW-0067">ATP-binding</keyword>
<evidence type="ECO:0000256" key="15">
    <source>
        <dbReference type="ARBA" id="ARBA00023137"/>
    </source>
</evidence>
<evidence type="ECO:0000256" key="17">
    <source>
        <dbReference type="SAM" id="Phobius"/>
    </source>
</evidence>
<dbReference type="NCBIfam" id="TIGR01007">
    <property type="entry name" value="eps_fam"/>
    <property type="match status" value="1"/>
</dbReference>
<evidence type="ECO:0000256" key="9">
    <source>
        <dbReference type="ARBA" id="ARBA00022692"/>
    </source>
</evidence>
<feature type="transmembrane region" description="Helical" evidence="17">
    <location>
        <begin position="177"/>
        <end position="198"/>
    </location>
</feature>
<evidence type="ECO:0000256" key="6">
    <source>
        <dbReference type="ARBA" id="ARBA00022475"/>
    </source>
</evidence>
<keyword evidence="11 21" id="KW-0418">Kinase</keyword>
<dbReference type="GO" id="GO:0004715">
    <property type="term" value="F:non-membrane spanning protein tyrosine kinase activity"/>
    <property type="evidence" value="ECO:0007669"/>
    <property type="project" value="UniProtKB-EC"/>
</dbReference>
<protein>
    <recommendedName>
        <fullName evidence="5">non-specific protein-tyrosine kinase</fullName>
        <ecNumber evidence="5">2.7.10.2</ecNumber>
    </recommendedName>
</protein>
<dbReference type="InterPro" id="IPR003856">
    <property type="entry name" value="LPS_length_determ_N"/>
</dbReference>
<evidence type="ECO:0000256" key="16">
    <source>
        <dbReference type="ARBA" id="ARBA00051245"/>
    </source>
</evidence>
<dbReference type="GO" id="GO:0042802">
    <property type="term" value="F:identical protein binding"/>
    <property type="evidence" value="ECO:0007669"/>
    <property type="project" value="UniProtKB-ARBA"/>
</dbReference>
<organism evidence="21 22">
    <name type="scientific">Acetivibrio saccincola</name>
    <dbReference type="NCBI Taxonomy" id="1677857"/>
    <lineage>
        <taxon>Bacteria</taxon>
        <taxon>Bacillati</taxon>
        <taxon>Bacillota</taxon>
        <taxon>Clostridia</taxon>
        <taxon>Eubacteriales</taxon>
        <taxon>Oscillospiraceae</taxon>
        <taxon>Acetivibrio</taxon>
    </lineage>
</organism>
<dbReference type="EC" id="2.7.10.2" evidence="5"/>
<feature type="transmembrane region" description="Helical" evidence="17">
    <location>
        <begin position="22"/>
        <end position="44"/>
    </location>
</feature>
<comment type="catalytic activity">
    <reaction evidence="16">
        <text>L-tyrosyl-[protein] + ATP = O-phospho-L-tyrosyl-[protein] + ADP + H(+)</text>
        <dbReference type="Rhea" id="RHEA:10596"/>
        <dbReference type="Rhea" id="RHEA-COMP:10136"/>
        <dbReference type="Rhea" id="RHEA-COMP:20101"/>
        <dbReference type="ChEBI" id="CHEBI:15378"/>
        <dbReference type="ChEBI" id="CHEBI:30616"/>
        <dbReference type="ChEBI" id="CHEBI:46858"/>
        <dbReference type="ChEBI" id="CHEBI:61978"/>
        <dbReference type="ChEBI" id="CHEBI:456216"/>
        <dbReference type="EC" id="2.7.10.2"/>
    </reaction>
</comment>
<keyword evidence="7" id="KW-0997">Cell inner membrane</keyword>
<evidence type="ECO:0000256" key="14">
    <source>
        <dbReference type="ARBA" id="ARBA00023136"/>
    </source>
</evidence>
<dbReference type="InterPro" id="IPR050445">
    <property type="entry name" value="Bact_polysacc_biosynth/exp"/>
</dbReference>
<evidence type="ECO:0000256" key="1">
    <source>
        <dbReference type="ARBA" id="ARBA00004429"/>
    </source>
</evidence>
<evidence type="ECO:0000313" key="21">
    <source>
        <dbReference type="EMBL" id="AUG57166.1"/>
    </source>
</evidence>
<dbReference type="AlphaFoldDB" id="A0A2K9E6R0"/>
<dbReference type="InterPro" id="IPR025669">
    <property type="entry name" value="AAA_dom"/>
</dbReference>
<dbReference type="CDD" id="cd05387">
    <property type="entry name" value="BY-kinase"/>
    <property type="match status" value="1"/>
</dbReference>
<comment type="similarity">
    <text evidence="2">Belongs to the CpsC/CapA family.</text>
</comment>
<evidence type="ECO:0000256" key="3">
    <source>
        <dbReference type="ARBA" id="ARBA00007316"/>
    </source>
</evidence>
<dbReference type="InterPro" id="IPR005702">
    <property type="entry name" value="Wzc-like_C"/>
</dbReference>
<dbReference type="PANTHER" id="PTHR32309">
    <property type="entry name" value="TYROSINE-PROTEIN KINASE"/>
    <property type="match status" value="1"/>
</dbReference>
<evidence type="ECO:0000256" key="8">
    <source>
        <dbReference type="ARBA" id="ARBA00022679"/>
    </source>
</evidence>
<evidence type="ECO:0000256" key="7">
    <source>
        <dbReference type="ARBA" id="ARBA00022519"/>
    </source>
</evidence>
<evidence type="ECO:0000259" key="19">
    <source>
        <dbReference type="Pfam" id="PF13614"/>
    </source>
</evidence>
<dbReference type="GO" id="GO:0005886">
    <property type="term" value="C:plasma membrane"/>
    <property type="evidence" value="ECO:0007669"/>
    <property type="project" value="UniProtKB-SubCell"/>
</dbReference>
<keyword evidence="10" id="KW-0547">Nucleotide-binding</keyword>
<gene>
    <name evidence="21" type="primary">ywqD</name>
    <name evidence="21" type="ORF">HVS_06200</name>
</gene>
<proteinExistence type="inferred from homology"/>
<keyword evidence="22" id="KW-1185">Reference proteome</keyword>
<evidence type="ECO:0000259" key="20">
    <source>
        <dbReference type="Pfam" id="PF13807"/>
    </source>
</evidence>
<dbReference type="Proteomes" id="UP000233534">
    <property type="component" value="Chromosome"/>
</dbReference>
<dbReference type="SUPFAM" id="SSF52540">
    <property type="entry name" value="P-loop containing nucleoside triphosphate hydrolases"/>
    <property type="match status" value="1"/>
</dbReference>
<comment type="subcellular location">
    <subcellularLocation>
        <location evidence="1">Cell inner membrane</location>
        <topology evidence="1">Multi-pass membrane protein</topology>
    </subcellularLocation>
</comment>
<keyword evidence="6" id="KW-1003">Cell membrane</keyword>
<dbReference type="KEGG" id="hsc:HVS_06200"/>
<feature type="domain" description="Polysaccharide chain length determinant N-terminal" evidence="18">
    <location>
        <begin position="7"/>
        <end position="97"/>
    </location>
</feature>
<evidence type="ECO:0000256" key="10">
    <source>
        <dbReference type="ARBA" id="ARBA00022741"/>
    </source>
</evidence>
<keyword evidence="14 17" id="KW-0472">Membrane</keyword>
<feature type="domain" description="AAA" evidence="19">
    <location>
        <begin position="286"/>
        <end position="421"/>
    </location>
</feature>
<dbReference type="FunFam" id="3.40.50.300:FF:000527">
    <property type="entry name" value="Tyrosine-protein kinase etk"/>
    <property type="match status" value="1"/>
</dbReference>
<dbReference type="InterPro" id="IPR027417">
    <property type="entry name" value="P-loop_NTPase"/>
</dbReference>
<evidence type="ECO:0000256" key="13">
    <source>
        <dbReference type="ARBA" id="ARBA00022989"/>
    </source>
</evidence>
<dbReference type="RefSeq" id="WP_101300233.1">
    <property type="nucleotide sequence ID" value="NZ_JAAYER010000041.1"/>
</dbReference>
<sequence>MERNNFEEIDVREIFFLLLRKWYVVAACFIFVTVSTFLITSYYLTPIYRSEATLFLGKESGNVGGLSIGDIQLNNQLIADYRELLKSRTVAERVGEKLNVSPSKLLSNVDVRTVKDSRIFKISYEDSNPTLARDVVNELSNEIQELAADIIEVKNVMVVDEANMPNSPVKPNKKMNVAVAGLLGIVLGVGLILVLEFVDHTFKKPDEVERYLSLNVVGTIPKFKGGKRGKSKAKNRRELEKEYLKNLITKNDPKAAATEAFRELRTNLHYINIDKEVKTMVVTSPSMGDGKSVTAANLAVILAKSGKRVLIVDADLRKPKVHHYFGVKNNIGLTSILTDTKEDIKAKAIEKTEISNLDIITSGPVPPNPYEMLSSNKMQSFVEKVKGEYDIVIFDTPPVGQVTDAAILAGLADGTILVLACAGTRIDMAKRACKALEGVNANMIGAVLTKIDFRKTSYYGYSYSYQYD</sequence>
<keyword evidence="9 17" id="KW-0812">Transmembrane</keyword>
<dbReference type="Pfam" id="PF02706">
    <property type="entry name" value="Wzz"/>
    <property type="match status" value="1"/>
</dbReference>
<feature type="domain" description="Tyrosine-protein kinase G-rich" evidence="20">
    <location>
        <begin position="133"/>
        <end position="195"/>
    </location>
</feature>
<keyword evidence="8 21" id="KW-0808">Transferase</keyword>
<dbReference type="InterPro" id="IPR032807">
    <property type="entry name" value="GNVR"/>
</dbReference>
<dbReference type="PANTHER" id="PTHR32309:SF13">
    <property type="entry name" value="FERRIC ENTEROBACTIN TRANSPORT PROTEIN FEPE"/>
    <property type="match status" value="1"/>
</dbReference>
<comment type="similarity">
    <text evidence="3">Belongs to the CpsD/CapB family.</text>
</comment>
<evidence type="ECO:0000259" key="18">
    <source>
        <dbReference type="Pfam" id="PF02706"/>
    </source>
</evidence>
<dbReference type="Gene3D" id="3.40.50.300">
    <property type="entry name" value="P-loop containing nucleotide triphosphate hydrolases"/>
    <property type="match status" value="1"/>
</dbReference>
<keyword evidence="15" id="KW-0829">Tyrosine-protein kinase</keyword>
<dbReference type="Pfam" id="PF13614">
    <property type="entry name" value="AAA_31"/>
    <property type="match status" value="1"/>
</dbReference>
<evidence type="ECO:0000256" key="4">
    <source>
        <dbReference type="ARBA" id="ARBA00008883"/>
    </source>
</evidence>
<keyword evidence="13 17" id="KW-1133">Transmembrane helix</keyword>
<name>A0A2K9E6R0_9FIRM</name>
<reference evidence="21 22" key="1">
    <citation type="submission" date="2017-12" db="EMBL/GenBank/DDBJ databases">
        <title>Complete genome sequence of Herbivorax saccincola GGR1, a novel Cellulosome-producing hydrolytic bacterium in a thermophilic biogas plant, established by Illumina and Nanopore MinION sequencing.</title>
        <authorList>
            <person name="Pechtl A."/>
            <person name="Ruckert C."/>
            <person name="Koeck D.E."/>
            <person name="Maus I."/>
            <person name="Winkler A."/>
            <person name="Kalinowski J."/>
            <person name="Puhler A."/>
            <person name="Schwarz W.W."/>
            <person name="Zverlov V.V."/>
            <person name="Schluter A."/>
            <person name="Liebl W."/>
        </authorList>
    </citation>
    <scope>NUCLEOTIDE SEQUENCE [LARGE SCALE GENOMIC DNA]</scope>
    <source>
        <strain evidence="22">SR1</strain>
    </source>
</reference>
<dbReference type="EMBL" id="CP025197">
    <property type="protein sequence ID" value="AUG57166.1"/>
    <property type="molecule type" value="Genomic_DNA"/>
</dbReference>
<evidence type="ECO:0000256" key="11">
    <source>
        <dbReference type="ARBA" id="ARBA00022777"/>
    </source>
</evidence>
<evidence type="ECO:0000256" key="2">
    <source>
        <dbReference type="ARBA" id="ARBA00006683"/>
    </source>
</evidence>